<protein>
    <recommendedName>
        <fullName evidence="4">Vitelline membrane outer layer 1 homolog</fullName>
    </recommendedName>
</protein>
<dbReference type="InterPro" id="IPR005515">
    <property type="entry name" value="VOMI"/>
</dbReference>
<dbReference type="GO" id="GO:0005615">
    <property type="term" value="C:extracellular space"/>
    <property type="evidence" value="ECO:0007669"/>
    <property type="project" value="TreeGrafter"/>
</dbReference>
<accession>A0A670IXC6</accession>
<evidence type="ECO:0000256" key="1">
    <source>
        <dbReference type="SAM" id="SignalP"/>
    </source>
</evidence>
<name>A0A670IXC6_PODMU</name>
<reference evidence="2" key="3">
    <citation type="submission" date="2025-09" db="UniProtKB">
        <authorList>
            <consortium name="Ensembl"/>
        </authorList>
    </citation>
    <scope>IDENTIFICATION</scope>
</reference>
<dbReference type="OMA" id="NIECCRI"/>
<reference evidence="2" key="2">
    <citation type="submission" date="2025-08" db="UniProtKB">
        <authorList>
            <consortium name="Ensembl"/>
        </authorList>
    </citation>
    <scope>IDENTIFICATION</scope>
</reference>
<dbReference type="PANTHER" id="PTHR18841">
    <property type="entry name" value="VITELLINE MEMBRANE OUTER LAYER PROTEIN I-RELATED"/>
    <property type="match status" value="1"/>
</dbReference>
<keyword evidence="1" id="KW-0732">Signal</keyword>
<proteinExistence type="predicted"/>
<reference evidence="2 3" key="1">
    <citation type="journal article" date="2019" name="Proc. Natl. Acad. Sci. U.S.A.">
        <title>Regulatory changes in pterin and carotenoid genes underlie balanced color polymorphisms in the wall lizard.</title>
        <authorList>
            <person name="Andrade P."/>
            <person name="Pinho C."/>
            <person name="Perez I de Lanuza G."/>
            <person name="Afonso S."/>
            <person name="Brejcha J."/>
            <person name="Rubin C.J."/>
            <person name="Wallerman O."/>
            <person name="Pereira P."/>
            <person name="Sabatino S.J."/>
            <person name="Bellati A."/>
            <person name="Pellitteri-Rosa D."/>
            <person name="Bosakova Z."/>
            <person name="Bunikis I."/>
            <person name="Carretero M.A."/>
            <person name="Feiner N."/>
            <person name="Marsik P."/>
            <person name="Pauperio F."/>
            <person name="Salvi D."/>
            <person name="Soler L."/>
            <person name="While G.M."/>
            <person name="Uller T."/>
            <person name="Font E."/>
            <person name="Andersson L."/>
            <person name="Carneiro M."/>
        </authorList>
    </citation>
    <scope>NUCLEOTIDE SEQUENCE</scope>
</reference>
<dbReference type="SUPFAM" id="SSF51092">
    <property type="entry name" value="Vitelline membrane outer protein-I (VMO-I)"/>
    <property type="match status" value="1"/>
</dbReference>
<dbReference type="Pfam" id="PF03762">
    <property type="entry name" value="VOMI"/>
    <property type="match status" value="1"/>
</dbReference>
<evidence type="ECO:0000313" key="2">
    <source>
        <dbReference type="Ensembl" id="ENSPMRP00000016461.1"/>
    </source>
</evidence>
<feature type="signal peptide" evidence="1">
    <location>
        <begin position="1"/>
        <end position="20"/>
    </location>
</feature>
<dbReference type="PANTHER" id="PTHR18841:SF2">
    <property type="entry name" value="VITELLINE MEMBRANE OUTER LAYER PROTEIN 1 HOMOLOG"/>
    <property type="match status" value="1"/>
</dbReference>
<dbReference type="GeneTree" id="ENSGT00390000009313"/>
<dbReference type="Gene3D" id="2.100.10.20">
    <property type="entry name" value="Vitelline membrane outer layer protein I (VOMI)"/>
    <property type="match status" value="1"/>
</dbReference>
<dbReference type="AlphaFoldDB" id="A0A670IXC6"/>
<feature type="chain" id="PRO_5025456300" description="Vitelline membrane outer layer 1 homolog" evidence="1">
    <location>
        <begin position="21"/>
        <end position="195"/>
    </location>
</feature>
<sequence>MDLSTSAVVFLFLTYHLCEAEHRSYNSVLMVSNGGQWGEWGEIEFCPKGHAYGFSLKVKEMQGLTDDDTSLNGIRLHCSTGAVRGRHYHIVFFSFSRLGKWTKIKECPKGYLVSFVLNVEAPQGPSDDTAANNIRFNCGDGTGLEAMSTDFGTYGRWSKRCKAGAICGIQTKVEAYYEHLHDNTALNDVRFFCCD</sequence>
<dbReference type="Ensembl" id="ENSPMRT00000017560.1">
    <property type="protein sequence ID" value="ENSPMRP00000016461.1"/>
    <property type="gene ID" value="ENSPMRG00000010985.1"/>
</dbReference>
<keyword evidence="3" id="KW-1185">Reference proteome</keyword>
<evidence type="ECO:0000313" key="3">
    <source>
        <dbReference type="Proteomes" id="UP000472272"/>
    </source>
</evidence>
<dbReference type="Proteomes" id="UP000472272">
    <property type="component" value="Chromosome 4"/>
</dbReference>
<organism evidence="2 3">
    <name type="scientific">Podarcis muralis</name>
    <name type="common">Wall lizard</name>
    <name type="synonym">Lacerta muralis</name>
    <dbReference type="NCBI Taxonomy" id="64176"/>
    <lineage>
        <taxon>Eukaryota</taxon>
        <taxon>Metazoa</taxon>
        <taxon>Chordata</taxon>
        <taxon>Craniata</taxon>
        <taxon>Vertebrata</taxon>
        <taxon>Euteleostomi</taxon>
        <taxon>Lepidosauria</taxon>
        <taxon>Squamata</taxon>
        <taxon>Bifurcata</taxon>
        <taxon>Unidentata</taxon>
        <taxon>Episquamata</taxon>
        <taxon>Laterata</taxon>
        <taxon>Lacertibaenia</taxon>
        <taxon>Lacertidae</taxon>
        <taxon>Podarcis</taxon>
    </lineage>
</organism>
<dbReference type="InterPro" id="IPR036706">
    <property type="entry name" value="VOMI_sf"/>
</dbReference>
<evidence type="ECO:0008006" key="4">
    <source>
        <dbReference type="Google" id="ProtNLM"/>
    </source>
</evidence>